<accession>A0A2P9ANJ3</accession>
<proteinExistence type="predicted"/>
<evidence type="ECO:0000313" key="1">
    <source>
        <dbReference type="EMBL" id="SJM32695.1"/>
    </source>
</evidence>
<reference evidence="2" key="1">
    <citation type="submission" date="2016-12" db="EMBL/GenBank/DDBJ databases">
        <authorList>
            <person name="Brunel B."/>
        </authorList>
    </citation>
    <scope>NUCLEOTIDE SEQUENCE [LARGE SCALE GENOMIC DNA]</scope>
</reference>
<sequence>MNTRTKHTTVKFTAPFSLGGVDEFQQPGDYAIDEDDDWIDGISWLAYRRVATFIHIPAVSSTLYLASQLVGIDHYELEAALEQDQEQALGTIRRIQQ</sequence>
<dbReference type="Proteomes" id="UP000245698">
    <property type="component" value="Unassembled WGS sequence"/>
</dbReference>
<gene>
    <name evidence="1" type="ORF">BQ8482_310016</name>
</gene>
<evidence type="ECO:0000313" key="2">
    <source>
        <dbReference type="Proteomes" id="UP000245698"/>
    </source>
</evidence>
<keyword evidence="2" id="KW-1185">Reference proteome</keyword>
<organism evidence="1 2">
    <name type="scientific">Mesorhizobium delmotii</name>
    <dbReference type="NCBI Taxonomy" id="1631247"/>
    <lineage>
        <taxon>Bacteria</taxon>
        <taxon>Pseudomonadati</taxon>
        <taxon>Pseudomonadota</taxon>
        <taxon>Alphaproteobacteria</taxon>
        <taxon>Hyphomicrobiales</taxon>
        <taxon>Phyllobacteriaceae</taxon>
        <taxon>Mesorhizobium</taxon>
    </lineage>
</organism>
<name>A0A2P9ANJ3_9HYPH</name>
<dbReference type="EMBL" id="FUIG01000039">
    <property type="protein sequence ID" value="SJM32695.1"/>
    <property type="molecule type" value="Genomic_DNA"/>
</dbReference>
<dbReference type="RefSeq" id="WP_123149695.1">
    <property type="nucleotide sequence ID" value="NZ_FUIG01000039.1"/>
</dbReference>
<dbReference type="AlphaFoldDB" id="A0A2P9ANJ3"/>
<protein>
    <submittedName>
        <fullName evidence="1">Uncharacterized protein</fullName>
    </submittedName>
</protein>